<evidence type="ECO:0000313" key="2">
    <source>
        <dbReference type="EMBL" id="GAD51380.1"/>
    </source>
</evidence>
<dbReference type="Proteomes" id="UP000016986">
    <property type="component" value="Unassembled WGS sequence"/>
</dbReference>
<comment type="caution">
    <text evidence="2">The sequence shown here is derived from an EMBL/GenBank/DDBJ whole genome shotgun (WGS) entry which is preliminary data.</text>
</comment>
<reference evidence="2 3" key="1">
    <citation type="submission" date="2013-09" db="EMBL/GenBank/DDBJ databases">
        <title>Whole genome sequencing of Halarchaeum acidiphilum strain MH1-52-1.</title>
        <authorList>
            <person name="Shimane Y."/>
            <person name="Minegishi H."/>
            <person name="Nishi S."/>
            <person name="Echigo A."/>
            <person name="Shuto A."/>
            <person name="Konishi M."/>
            <person name="Ito T."/>
            <person name="Ohkuma M."/>
            <person name="Ohta Y."/>
            <person name="Nagano Y."/>
            <person name="Tsubouchi T."/>
            <person name="Mori K."/>
            <person name="Usui K."/>
            <person name="Kamekura M."/>
            <person name="Usami R."/>
            <person name="Takaki Y."/>
            <person name="Hatada Y."/>
        </authorList>
    </citation>
    <scope>NUCLEOTIDE SEQUENCE [LARGE SCALE GENOMIC DNA]</scope>
    <source>
        <strain evidence="2 3">JCM 16109</strain>
    </source>
</reference>
<feature type="region of interest" description="Disordered" evidence="1">
    <location>
        <begin position="1"/>
        <end position="54"/>
    </location>
</feature>
<dbReference type="EMBL" id="BATA01000002">
    <property type="protein sequence ID" value="GAD51380.1"/>
    <property type="molecule type" value="Genomic_DNA"/>
</dbReference>
<evidence type="ECO:0000256" key="1">
    <source>
        <dbReference type="SAM" id="MobiDB-lite"/>
    </source>
</evidence>
<proteinExistence type="predicted"/>
<keyword evidence="3" id="KW-1185">Reference proteome</keyword>
<evidence type="ECO:0000313" key="3">
    <source>
        <dbReference type="Proteomes" id="UP000016986"/>
    </source>
</evidence>
<sequence length="94" mass="10313">MGANPPARRTATPSSHPFDVSFRPAVRPRNEPPGGGSTIRQAVRARRGQKQTNTDAHLLENAVLLCAPCHRRTERGEIPWYAPPDEHPDGIGEI</sequence>
<dbReference type="AlphaFoldDB" id="U2YQY9"/>
<protein>
    <recommendedName>
        <fullName evidence="4">HNH domain-containing protein</fullName>
    </recommendedName>
</protein>
<name>U2YQY9_9EURY</name>
<evidence type="ECO:0008006" key="4">
    <source>
        <dbReference type="Google" id="ProtNLM"/>
    </source>
</evidence>
<gene>
    <name evidence="2" type="ORF">MBEHAL_0140</name>
</gene>
<accession>U2YQY9</accession>
<organism evidence="2 3">
    <name type="scientific">Halarchaeum acidiphilum MH1-52-1</name>
    <dbReference type="NCBI Taxonomy" id="1261545"/>
    <lineage>
        <taxon>Archaea</taxon>
        <taxon>Methanobacteriati</taxon>
        <taxon>Methanobacteriota</taxon>
        <taxon>Stenosarchaea group</taxon>
        <taxon>Halobacteria</taxon>
        <taxon>Halobacteriales</taxon>
        <taxon>Halobacteriaceae</taxon>
    </lineage>
</organism>